<dbReference type="Gene3D" id="3.40.50.1580">
    <property type="entry name" value="Nucleoside phosphorylase domain"/>
    <property type="match status" value="1"/>
</dbReference>
<name>A0A8H5LG44_GIBSU</name>
<reference evidence="2 3" key="1">
    <citation type="submission" date="2020-05" db="EMBL/GenBank/DDBJ databases">
        <title>Identification and distribution of gene clusters putatively required for synthesis of sphingolipid metabolism inhibitors in phylogenetically diverse species of the filamentous fungus Fusarium.</title>
        <authorList>
            <person name="Kim H.-S."/>
            <person name="Busman M."/>
            <person name="Brown D.W."/>
            <person name="Divon H."/>
            <person name="Uhlig S."/>
            <person name="Proctor R.H."/>
        </authorList>
    </citation>
    <scope>NUCLEOTIDE SEQUENCE [LARGE SCALE GENOMIC DNA]</scope>
    <source>
        <strain evidence="2 3">NRRL 66333</strain>
    </source>
</reference>
<protein>
    <submittedName>
        <fullName evidence="2">Nucleoside phosphorylase</fullName>
    </submittedName>
</protein>
<dbReference type="OrthoDB" id="1577640at2759"/>
<gene>
    <name evidence="2" type="ORF">FSUBG_10619</name>
</gene>
<dbReference type="SUPFAM" id="SSF53167">
    <property type="entry name" value="Purine and uridine phosphorylases"/>
    <property type="match status" value="1"/>
</dbReference>
<dbReference type="InterPro" id="IPR035994">
    <property type="entry name" value="Nucleoside_phosphorylase_sf"/>
</dbReference>
<dbReference type="Proteomes" id="UP000547976">
    <property type="component" value="Unassembled WGS sequence"/>
</dbReference>
<sequence>MFDTGDMLANFNSANIIPAPLPSMLFGDAFDTNGWLNYGADQSFAPLFLQNDASLDAINELWFDHAGFKAPQQPIASQLTPVSSMVDQSAVAELYSRSHSPAIDRDAVEPREYVAVSIELDAQLNFHIKGYSTLLVPTKQFREVVYWHLIYKEDGSRISYLDDNLNRDALARSPDLQAHRHVLGWCSEARFYAELPKPSPGCALAGTMITLGRMITGGHSFELGIKDTPVHVSRNGYIPQLKWISSKFFLLWDEGDKRGWLTNGTSALLHIVRASLAYDSTDKFQSAFVLKSEDLQESPKPLTADSAIDVLINPKNLGLKLYPEKDGFIVLKDRIEQYYNLLEKMLDHQTDITRRHTGCLEKRPRKDLEGWDFEDLSANRDPLHPRMVTLEPAGKGWVDFTRDLQAVTLAGNGFGELVQPAGPILCDYWSQLPRHRYLLACSVSDMEDVVRDHRSSESDHARLSDNLIWHNAVDISGNYQCGCDVGHHGEPVHVAFPSALSHKLCCSRSPIKLSGAAVFGHNPGFSWTWGDTGPPTQQPSREEIAMNYVLDKADKDSGVGESLGASSSESHASLIPSSIISSSLRKSKTAPPIVGDTYSRNGYTVGILCALPIELKAVRALFDQRHQHLPRVIGDNNQYALGEMAQHMVIATSLPAGEYGTNAAASAVSDMMRSFTSIQFCLLVGIAGGAPSEDNDIRLGDVVVSLPTHTFPGVIQYDLGKENEGSEFEVTGVLQRPPRILANAISKLRSDSDIGVDALSPHLTRIVDSLPAYGNPGQELDILSLASCTRRACKPECTHVEQRLPRLTAEPMIHYGLVASGNRVVKDATLRDRLSRKYGVLCFEMEAAGVMNRADCLVIRGICDYSDAQKNKVWQNYAAAAAAAYTKLLLSAVTVNNERGGDNVRTDGEPVFKRRRINTGNGGCE</sequence>
<proteinExistence type="predicted"/>
<dbReference type="GO" id="GO:0003824">
    <property type="term" value="F:catalytic activity"/>
    <property type="evidence" value="ECO:0007669"/>
    <property type="project" value="InterPro"/>
</dbReference>
<dbReference type="AlphaFoldDB" id="A0A8H5LG44"/>
<accession>A0A8H5LG44</accession>
<dbReference type="GO" id="GO:0009116">
    <property type="term" value="P:nucleoside metabolic process"/>
    <property type="evidence" value="ECO:0007669"/>
    <property type="project" value="InterPro"/>
</dbReference>
<dbReference type="PANTHER" id="PTHR46082:SF11">
    <property type="entry name" value="AAA+ ATPASE DOMAIN-CONTAINING PROTEIN-RELATED"/>
    <property type="match status" value="1"/>
</dbReference>
<dbReference type="InterPro" id="IPR053137">
    <property type="entry name" value="NLR-like"/>
</dbReference>
<dbReference type="PANTHER" id="PTHR46082">
    <property type="entry name" value="ATP/GTP-BINDING PROTEIN-RELATED"/>
    <property type="match status" value="1"/>
</dbReference>
<feature type="domain" description="Nucleoside phosphorylase" evidence="1">
    <location>
        <begin position="604"/>
        <end position="882"/>
    </location>
</feature>
<keyword evidence="3" id="KW-1185">Reference proteome</keyword>
<dbReference type="EMBL" id="JAAOAV010000186">
    <property type="protein sequence ID" value="KAF5591017.1"/>
    <property type="molecule type" value="Genomic_DNA"/>
</dbReference>
<dbReference type="InterPro" id="IPR000845">
    <property type="entry name" value="Nucleoside_phosphorylase_d"/>
</dbReference>
<evidence type="ECO:0000259" key="1">
    <source>
        <dbReference type="Pfam" id="PF01048"/>
    </source>
</evidence>
<evidence type="ECO:0000313" key="3">
    <source>
        <dbReference type="Proteomes" id="UP000547976"/>
    </source>
</evidence>
<dbReference type="GeneID" id="59309932"/>
<evidence type="ECO:0000313" key="2">
    <source>
        <dbReference type="EMBL" id="KAF5591017.1"/>
    </source>
</evidence>
<dbReference type="Pfam" id="PF01048">
    <property type="entry name" value="PNP_UDP_1"/>
    <property type="match status" value="1"/>
</dbReference>
<organism evidence="2 3">
    <name type="scientific">Gibberella subglutinans</name>
    <name type="common">Fusarium subglutinans</name>
    <dbReference type="NCBI Taxonomy" id="42677"/>
    <lineage>
        <taxon>Eukaryota</taxon>
        <taxon>Fungi</taxon>
        <taxon>Dikarya</taxon>
        <taxon>Ascomycota</taxon>
        <taxon>Pezizomycotina</taxon>
        <taxon>Sordariomycetes</taxon>
        <taxon>Hypocreomycetidae</taxon>
        <taxon>Hypocreales</taxon>
        <taxon>Nectriaceae</taxon>
        <taxon>Fusarium</taxon>
        <taxon>Fusarium fujikuroi species complex</taxon>
    </lineage>
</organism>
<dbReference type="RefSeq" id="XP_036533910.1">
    <property type="nucleotide sequence ID" value="XM_036675214.1"/>
</dbReference>
<comment type="caution">
    <text evidence="2">The sequence shown here is derived from an EMBL/GenBank/DDBJ whole genome shotgun (WGS) entry which is preliminary data.</text>
</comment>